<keyword evidence="1" id="KW-0472">Membrane</keyword>
<feature type="transmembrane region" description="Helical" evidence="1">
    <location>
        <begin position="414"/>
        <end position="431"/>
    </location>
</feature>
<keyword evidence="1" id="KW-0812">Transmembrane</keyword>
<dbReference type="AlphaFoldDB" id="A0A1W1D044"/>
<dbReference type="EMBL" id="FPHM01000227">
    <property type="protein sequence ID" value="SFV71297.1"/>
    <property type="molecule type" value="Genomic_DNA"/>
</dbReference>
<reference evidence="2" key="1">
    <citation type="submission" date="2016-10" db="EMBL/GenBank/DDBJ databases">
        <authorList>
            <person name="de Groot N.N."/>
        </authorList>
    </citation>
    <scope>NUCLEOTIDE SEQUENCE</scope>
</reference>
<proteinExistence type="predicted"/>
<organism evidence="2">
    <name type="scientific">hydrothermal vent metagenome</name>
    <dbReference type="NCBI Taxonomy" id="652676"/>
    <lineage>
        <taxon>unclassified sequences</taxon>
        <taxon>metagenomes</taxon>
        <taxon>ecological metagenomes</taxon>
    </lineage>
</organism>
<accession>A0A1W1D044</accession>
<dbReference type="PANTHER" id="PTHR40940:SF2">
    <property type="entry name" value="BATD"/>
    <property type="match status" value="1"/>
</dbReference>
<evidence type="ECO:0000256" key="1">
    <source>
        <dbReference type="SAM" id="Phobius"/>
    </source>
</evidence>
<sequence length="493" mass="54875">MLTLGRVVFIMIVSMSLGYAGSVVATVDNQEVVQGNVVTLSIKATGGSAVFPTIDKIGKLFVQNAGTSSSRNVSIINGSIKNEVSTTKSYRFTPTENMTIPAYEVTIEGKVYTTQAITLKMVKSNAGKSQGNQRFSLRLESTHKQVNVGESFMVTAYFALHKNVQVAQEVQYNPPSLADFSVAEIAQKPAYMKGQYQIQEIQYIATPQQEGNFTIDPAQVKVAISDNRRRGFFAMMGGKWYQTLSNALNIEVLPQAEESDVIGEFTLTSTVDSQEVKANKPVNLTIKIEGNGNLQGFEIPQYEIDGVTVYRDEAKVDSKVVDGKIYSIFTQSFALISSEDFRIPSHDFTAYSPKEKKLKTLSVKSFDIKVKKSAYQKAMTATPKGVVQSQNTQHIGKAKEVIVEKIIEVETIKWWMLLLAFILGMLLMYLGRFMPTKISKSYSEEESLKLLYGQMNAGADIEEMVRKLYAKKRGDKTVEIDKKVLREMVGRFS</sequence>
<gene>
    <name evidence="2" type="ORF">MNB_SV-13-50</name>
</gene>
<dbReference type="InterPro" id="IPR025738">
    <property type="entry name" value="BatD"/>
</dbReference>
<name>A0A1W1D044_9ZZZZ</name>
<evidence type="ECO:0000313" key="2">
    <source>
        <dbReference type="EMBL" id="SFV71297.1"/>
    </source>
</evidence>
<keyword evidence="1" id="KW-1133">Transmembrane helix</keyword>
<dbReference type="Pfam" id="PF13584">
    <property type="entry name" value="BatD"/>
    <property type="match status" value="3"/>
</dbReference>
<protein>
    <submittedName>
        <fullName evidence="2">BatD</fullName>
    </submittedName>
</protein>
<dbReference type="PANTHER" id="PTHR40940">
    <property type="entry name" value="PROTEIN BATD-RELATED"/>
    <property type="match status" value="1"/>
</dbReference>